<feature type="compositionally biased region" description="Low complexity" evidence="2">
    <location>
        <begin position="79"/>
        <end position="95"/>
    </location>
</feature>
<dbReference type="OrthoDB" id="608866at2759"/>
<dbReference type="Gene3D" id="1.10.246.220">
    <property type="match status" value="1"/>
</dbReference>
<evidence type="ECO:0000256" key="1">
    <source>
        <dbReference type="ARBA" id="ARBA00023242"/>
    </source>
</evidence>
<evidence type="ECO:0000313" key="4">
    <source>
        <dbReference type="EMBL" id="KAF2106498.1"/>
    </source>
</evidence>
<dbReference type="PANTHER" id="PTHR46734:SF1">
    <property type="entry name" value="TELOMERIC REPEAT-BINDING FACTOR 1"/>
    <property type="match status" value="1"/>
</dbReference>
<feature type="region of interest" description="Disordered" evidence="2">
    <location>
        <begin position="470"/>
        <end position="508"/>
    </location>
</feature>
<gene>
    <name evidence="4" type="ORF">BDV96DRAFT_591027</name>
</gene>
<dbReference type="InterPro" id="IPR052450">
    <property type="entry name" value="TRBD-Containing_Protein"/>
</dbReference>
<feature type="region of interest" description="Disordered" evidence="2">
    <location>
        <begin position="1"/>
        <end position="265"/>
    </location>
</feature>
<keyword evidence="1" id="KW-0539">Nucleus</keyword>
<evidence type="ECO:0000259" key="3">
    <source>
        <dbReference type="PROSITE" id="PS50090"/>
    </source>
</evidence>
<dbReference type="InterPro" id="IPR001005">
    <property type="entry name" value="SANT/Myb"/>
</dbReference>
<feature type="compositionally biased region" description="Polar residues" evidence="2">
    <location>
        <begin position="340"/>
        <end position="359"/>
    </location>
</feature>
<dbReference type="Pfam" id="PF00249">
    <property type="entry name" value="Myb_DNA-binding"/>
    <property type="match status" value="1"/>
</dbReference>
<feature type="compositionally biased region" description="Basic and acidic residues" evidence="2">
    <location>
        <begin position="223"/>
        <end position="241"/>
    </location>
</feature>
<dbReference type="SMART" id="SM00717">
    <property type="entry name" value="SANT"/>
    <property type="match status" value="2"/>
</dbReference>
<sequence length="769" mass="83272">MEPRIATLLGSSALSDRSRRPLPVEPTPAGDEAAETNHSRHDGHAARSSYGVQGPRSQKSSVPIAEVLNNEAPSRHEPQAQAQAQPPAPGLQAQPFSGRLSDILLDPEQQYANKRRKLDNQSTPPAPPAPSGAENSLLKLPKLPQLPKKSTKRPRIPPLIQGLHQPPPLPAQGRLFPPITGEADGFGRDIGERVTLRSPAVLEQNKGNAKTSEGPQTVSRKPSRAEADRARPAPGIDKENQSQESVGTGTDKGDGKSKELKRRNMWSDQETKDLLQGASRFGIGNWKKILYCPDYTFNSRTTVDLKDRFRTCCPGEGLKLRKPRSKAAVAEDAPKALVESFSSTTTSQDGPSQASSFTEPSPRRYKLPRKQRADTHKKTSAELAAMGIDKPFFKKKRRERRQFTDEDDANLLKGFLQHGPVWHVIRSDAALGLDTRQPTDLRDRFRIRYPDKYAKAGYKLKPKAGMILKEKEGDTGQETATTETQKVHSRETETDRAQASVAQPSMPAPALRSSIGNLRSHTLLQPSISAFAGSFDDDLTDVNSEDEGDGPITLNRNIFEWADANPAQASATTGPASTQNTTIMASDFGFNMFGGMDGMHINPLVTLNPQTSSLSSTMPAYQNTSNSTTFTLPATSAANMGLSSTSTPAVSTSTSMAPPKQSLDSLLRTPNLPTIVFPHVPASSARSAMHNLPRPAELLSGLDFDSRPPEPSNAAFLLDDGLALGFAFQNGGNMYDSNATLAPLVNTWSGRGLLLDEPLGERSVLNSSI</sequence>
<keyword evidence="5" id="KW-1185">Reference proteome</keyword>
<feature type="compositionally biased region" description="Low complexity" evidence="2">
    <location>
        <begin position="137"/>
        <end position="148"/>
    </location>
</feature>
<feature type="compositionally biased region" description="Basic and acidic residues" evidence="2">
    <location>
        <begin position="185"/>
        <end position="195"/>
    </location>
</feature>
<dbReference type="SUPFAM" id="SSF46689">
    <property type="entry name" value="Homeodomain-like"/>
    <property type="match status" value="2"/>
</dbReference>
<dbReference type="PROSITE" id="PS50090">
    <property type="entry name" value="MYB_LIKE"/>
    <property type="match status" value="1"/>
</dbReference>
<dbReference type="Proteomes" id="UP000799770">
    <property type="component" value="Unassembled WGS sequence"/>
</dbReference>
<feature type="compositionally biased region" description="Basic and acidic residues" evidence="2">
    <location>
        <begin position="485"/>
        <end position="496"/>
    </location>
</feature>
<reference evidence="4" key="1">
    <citation type="journal article" date="2020" name="Stud. Mycol.">
        <title>101 Dothideomycetes genomes: a test case for predicting lifestyles and emergence of pathogens.</title>
        <authorList>
            <person name="Haridas S."/>
            <person name="Albert R."/>
            <person name="Binder M."/>
            <person name="Bloem J."/>
            <person name="Labutti K."/>
            <person name="Salamov A."/>
            <person name="Andreopoulos B."/>
            <person name="Baker S."/>
            <person name="Barry K."/>
            <person name="Bills G."/>
            <person name="Bluhm B."/>
            <person name="Cannon C."/>
            <person name="Castanera R."/>
            <person name="Culley D."/>
            <person name="Daum C."/>
            <person name="Ezra D."/>
            <person name="Gonzalez J."/>
            <person name="Henrissat B."/>
            <person name="Kuo A."/>
            <person name="Liang C."/>
            <person name="Lipzen A."/>
            <person name="Lutzoni F."/>
            <person name="Magnuson J."/>
            <person name="Mondo S."/>
            <person name="Nolan M."/>
            <person name="Ohm R."/>
            <person name="Pangilinan J."/>
            <person name="Park H.-J."/>
            <person name="Ramirez L."/>
            <person name="Alfaro M."/>
            <person name="Sun H."/>
            <person name="Tritt A."/>
            <person name="Yoshinaga Y."/>
            <person name="Zwiers L.-H."/>
            <person name="Turgeon B."/>
            <person name="Goodwin S."/>
            <person name="Spatafora J."/>
            <person name="Crous P."/>
            <person name="Grigoriev I."/>
        </authorList>
    </citation>
    <scope>NUCLEOTIDE SEQUENCE</scope>
    <source>
        <strain evidence="4">CBS 627.86</strain>
    </source>
</reference>
<dbReference type="CDD" id="cd11660">
    <property type="entry name" value="SANT_TRF"/>
    <property type="match status" value="1"/>
</dbReference>
<proteinExistence type="predicted"/>
<feature type="compositionally biased region" description="Basic and acidic residues" evidence="2">
    <location>
        <begin position="35"/>
        <end position="45"/>
    </location>
</feature>
<name>A0A6A5YK19_9PLEO</name>
<dbReference type="InterPro" id="IPR009057">
    <property type="entry name" value="Homeodomain-like_sf"/>
</dbReference>
<evidence type="ECO:0000256" key="2">
    <source>
        <dbReference type="SAM" id="MobiDB-lite"/>
    </source>
</evidence>
<dbReference type="AlphaFoldDB" id="A0A6A5YK19"/>
<protein>
    <recommendedName>
        <fullName evidence="3">Myb-like domain-containing protein</fullName>
    </recommendedName>
</protein>
<feature type="domain" description="Myb-like" evidence="3">
    <location>
        <begin position="258"/>
        <end position="311"/>
    </location>
</feature>
<feature type="region of interest" description="Disordered" evidence="2">
    <location>
        <begin position="340"/>
        <end position="379"/>
    </location>
</feature>
<evidence type="ECO:0000313" key="5">
    <source>
        <dbReference type="Proteomes" id="UP000799770"/>
    </source>
</evidence>
<dbReference type="PANTHER" id="PTHR46734">
    <property type="entry name" value="TELOMERIC REPEAT-BINDING FACTOR 1 TERF1"/>
    <property type="match status" value="1"/>
</dbReference>
<feature type="compositionally biased region" description="Polar residues" evidence="2">
    <location>
        <begin position="205"/>
        <end position="220"/>
    </location>
</feature>
<dbReference type="Gene3D" id="1.10.10.60">
    <property type="entry name" value="Homeodomain-like"/>
    <property type="match status" value="1"/>
</dbReference>
<organism evidence="4 5">
    <name type="scientific">Lophiotrema nucula</name>
    <dbReference type="NCBI Taxonomy" id="690887"/>
    <lineage>
        <taxon>Eukaryota</taxon>
        <taxon>Fungi</taxon>
        <taxon>Dikarya</taxon>
        <taxon>Ascomycota</taxon>
        <taxon>Pezizomycotina</taxon>
        <taxon>Dothideomycetes</taxon>
        <taxon>Pleosporomycetidae</taxon>
        <taxon>Pleosporales</taxon>
        <taxon>Lophiotremataceae</taxon>
        <taxon>Lophiotrema</taxon>
    </lineage>
</organism>
<dbReference type="EMBL" id="ML977362">
    <property type="protein sequence ID" value="KAF2106498.1"/>
    <property type="molecule type" value="Genomic_DNA"/>
</dbReference>
<accession>A0A6A5YK19</accession>